<gene>
    <name evidence="12" type="ORF">NTJ_08985</name>
</gene>
<keyword evidence="12" id="KW-0830">Ubiquinone</keyword>
<evidence type="ECO:0000313" key="13">
    <source>
        <dbReference type="Proteomes" id="UP001307889"/>
    </source>
</evidence>
<evidence type="ECO:0000256" key="8">
    <source>
        <dbReference type="RuleBase" id="RU366063"/>
    </source>
</evidence>
<comment type="function">
    <text evidence="8">Membrane-associated protein that warps the membrane surface to access and bind aromatic isoprenes with high specificity, including ubiquinone (CoQ) isoprene intermediates and presents them directly to Coq7, therefore facilitating the Coq7-mediated hydroxylase step. Participates in the biosynthesis of coenzyme Q, also named ubiquinone, an essential lipid-soluble electron transporter for aerobic cellular respiration.</text>
</comment>
<protein>
    <recommendedName>
        <fullName evidence="8">Ubiquinone biosynthesis protein</fullName>
    </recommendedName>
</protein>
<evidence type="ECO:0000256" key="4">
    <source>
        <dbReference type="ARBA" id="ARBA00022688"/>
    </source>
</evidence>
<dbReference type="Pfam" id="PF08511">
    <property type="entry name" value="COQ9"/>
    <property type="match status" value="1"/>
</dbReference>
<evidence type="ECO:0000256" key="7">
    <source>
        <dbReference type="ARBA" id="ARBA00023128"/>
    </source>
</evidence>
<evidence type="ECO:0000259" key="11">
    <source>
        <dbReference type="Pfam" id="PF21392"/>
    </source>
</evidence>
<evidence type="ECO:0000259" key="10">
    <source>
        <dbReference type="Pfam" id="PF08511"/>
    </source>
</evidence>
<dbReference type="EMBL" id="AP028915">
    <property type="protein sequence ID" value="BES96176.1"/>
    <property type="molecule type" value="Genomic_DNA"/>
</dbReference>
<sequence>MTANLTRTFARITFFFKPSSPRISCQRYISSGEDPRVQSPENEQEKTANPDKQRSADKQYEEGIKKQILETSLTYVSLHGWSKETISAGAESLGYPGVIHGMFPRGGVELVEYFYKTSNHTLAQRMAAETQDSEREKRSTKVFITKAIEERLRMIGPYIDHWPEALGLMSLPPNIPTSLANLLTLVDDICYYAGDKDVDLKWYGKRIALAGIYKTTELYLLQDSSADNVETWRFLERRMDEAQQMHRILLQTEQASQFAKEFTSATFITARNILGLNWNR</sequence>
<keyword evidence="5" id="KW-0809">Transit peptide</keyword>
<dbReference type="Pfam" id="PF21392">
    <property type="entry name" value="COQ9_N"/>
    <property type="match status" value="1"/>
</dbReference>
<feature type="domain" description="Ubiquinone biosynthesis protein COQ9 HTH" evidence="11">
    <location>
        <begin position="61"/>
        <end position="91"/>
    </location>
</feature>
<keyword evidence="13" id="KW-1185">Reference proteome</keyword>
<evidence type="ECO:0000256" key="2">
    <source>
        <dbReference type="ARBA" id="ARBA00004749"/>
    </source>
</evidence>
<accession>A0ABN7AVE0</accession>
<name>A0ABN7AVE0_9HEMI</name>
<comment type="pathway">
    <text evidence="2 8">Cofactor biosynthesis; ubiquinone biosynthesis.</text>
</comment>
<dbReference type="InterPro" id="IPR048674">
    <property type="entry name" value="COQ9_HTH"/>
</dbReference>
<keyword evidence="7 8" id="KW-0496">Mitochondrion</keyword>
<proteinExistence type="inferred from homology"/>
<dbReference type="Gene3D" id="1.10.357.10">
    <property type="entry name" value="Tetracycline Repressor, domain 2"/>
    <property type="match status" value="1"/>
</dbReference>
<dbReference type="InterPro" id="IPR013718">
    <property type="entry name" value="COQ9_C"/>
</dbReference>
<feature type="region of interest" description="Disordered" evidence="9">
    <location>
        <begin position="31"/>
        <end position="59"/>
    </location>
</feature>
<comment type="subcellular location">
    <subcellularLocation>
        <location evidence="1 8">Mitochondrion</location>
    </subcellularLocation>
</comment>
<dbReference type="PANTHER" id="PTHR21427">
    <property type="entry name" value="UBIQUINONE BIOSYNTHESIS PROTEIN COQ9, MITOCHONDRIAL"/>
    <property type="match status" value="1"/>
</dbReference>
<dbReference type="InterPro" id="IPR012762">
    <property type="entry name" value="Ubiq_biosynth_COQ9"/>
</dbReference>
<evidence type="ECO:0000256" key="6">
    <source>
        <dbReference type="ARBA" id="ARBA00023121"/>
    </source>
</evidence>
<evidence type="ECO:0000313" key="12">
    <source>
        <dbReference type="EMBL" id="BES96176.1"/>
    </source>
</evidence>
<organism evidence="12 13">
    <name type="scientific">Nesidiocoris tenuis</name>
    <dbReference type="NCBI Taxonomy" id="355587"/>
    <lineage>
        <taxon>Eukaryota</taxon>
        <taxon>Metazoa</taxon>
        <taxon>Ecdysozoa</taxon>
        <taxon>Arthropoda</taxon>
        <taxon>Hexapoda</taxon>
        <taxon>Insecta</taxon>
        <taxon>Pterygota</taxon>
        <taxon>Neoptera</taxon>
        <taxon>Paraneoptera</taxon>
        <taxon>Hemiptera</taxon>
        <taxon>Heteroptera</taxon>
        <taxon>Panheteroptera</taxon>
        <taxon>Cimicomorpha</taxon>
        <taxon>Miridae</taxon>
        <taxon>Dicyphina</taxon>
        <taxon>Nesidiocoris</taxon>
    </lineage>
</organism>
<evidence type="ECO:0000256" key="3">
    <source>
        <dbReference type="ARBA" id="ARBA00010766"/>
    </source>
</evidence>
<evidence type="ECO:0000256" key="1">
    <source>
        <dbReference type="ARBA" id="ARBA00004173"/>
    </source>
</evidence>
<evidence type="ECO:0000256" key="9">
    <source>
        <dbReference type="SAM" id="MobiDB-lite"/>
    </source>
</evidence>
<dbReference type="Proteomes" id="UP001307889">
    <property type="component" value="Chromosome 7"/>
</dbReference>
<reference evidence="12 13" key="1">
    <citation type="submission" date="2023-09" db="EMBL/GenBank/DDBJ databases">
        <title>Nesidiocoris tenuis whole genome shotgun sequence.</title>
        <authorList>
            <person name="Shibata T."/>
            <person name="Shimoda M."/>
            <person name="Kobayashi T."/>
            <person name="Uehara T."/>
        </authorList>
    </citation>
    <scope>NUCLEOTIDE SEQUENCE [LARGE SCALE GENOMIC DNA]</scope>
    <source>
        <strain evidence="12 13">Japan</strain>
    </source>
</reference>
<keyword evidence="6 8" id="KW-0446">Lipid-binding</keyword>
<dbReference type="NCBIfam" id="TIGR02396">
    <property type="entry name" value="diverge_rpsU"/>
    <property type="match status" value="1"/>
</dbReference>
<comment type="similarity">
    <text evidence="3 8">Belongs to the COQ9 family.</text>
</comment>
<feature type="compositionally biased region" description="Basic and acidic residues" evidence="9">
    <location>
        <begin position="43"/>
        <end position="59"/>
    </location>
</feature>
<feature type="domain" description="COQ9 C-terminal" evidence="10">
    <location>
        <begin position="175"/>
        <end position="245"/>
    </location>
</feature>
<dbReference type="PANTHER" id="PTHR21427:SF19">
    <property type="entry name" value="UBIQUINONE BIOSYNTHESIS PROTEIN COQ9, MITOCHONDRIAL"/>
    <property type="match status" value="1"/>
</dbReference>
<keyword evidence="4 8" id="KW-0831">Ubiquinone biosynthesis</keyword>
<evidence type="ECO:0000256" key="5">
    <source>
        <dbReference type="ARBA" id="ARBA00022946"/>
    </source>
</evidence>